<sequence length="205" mass="23081">MALELKTPPAGEPLSLAETQSYLKTTDPSETDWINNAIQAVRESCEGFTRRALKTQTWILWLDAFQPAHSQIQEIEIPRAPLQSITHVKTYNKHDEATTLDATHYLMDTSAVPGRLILREGYCWPTDLRIARAVEIEFVAGFGDASDVPAGLRQGMLLWIRLLYANKTWLLDSGVPVPGLTEFNSKDLPLPVRALWDPYRLPRLG</sequence>
<evidence type="ECO:0008006" key="3">
    <source>
        <dbReference type="Google" id="ProtNLM"/>
    </source>
</evidence>
<dbReference type="Proteomes" id="UP000594688">
    <property type="component" value="Chromosome"/>
</dbReference>
<reference evidence="1 2" key="1">
    <citation type="submission" date="2020-02" db="EMBL/GenBank/DDBJ databases">
        <title>Genomic and physiological characterization of two novel Nitrospinaceae genera.</title>
        <authorList>
            <person name="Mueller A.J."/>
            <person name="Jung M.-Y."/>
            <person name="Strachan C.R."/>
            <person name="Herbold C.W."/>
            <person name="Kirkegaard R.H."/>
            <person name="Daims H."/>
        </authorList>
    </citation>
    <scope>NUCLEOTIDE SEQUENCE [LARGE SCALE GENOMIC DNA]</scope>
    <source>
        <strain evidence="1">EB</strain>
    </source>
</reference>
<organism evidence="1 2">
    <name type="scientific">Candidatus Nitronauta litoralis</name>
    <dbReference type="NCBI Taxonomy" id="2705533"/>
    <lineage>
        <taxon>Bacteria</taxon>
        <taxon>Pseudomonadati</taxon>
        <taxon>Nitrospinota/Tectimicrobiota group</taxon>
        <taxon>Nitrospinota</taxon>
        <taxon>Nitrospinia</taxon>
        <taxon>Nitrospinales</taxon>
        <taxon>Nitrospinaceae</taxon>
        <taxon>Candidatus Nitronauta</taxon>
    </lineage>
</organism>
<proteinExistence type="predicted"/>
<evidence type="ECO:0000313" key="1">
    <source>
        <dbReference type="EMBL" id="QPJ61464.1"/>
    </source>
</evidence>
<dbReference type="InterPro" id="IPR011738">
    <property type="entry name" value="Phage_CHP"/>
</dbReference>
<protein>
    <recommendedName>
        <fullName evidence="3">Phage gp6-like head-tail connector protein</fullName>
    </recommendedName>
</protein>
<dbReference type="CDD" id="cd08054">
    <property type="entry name" value="gp6"/>
    <property type="match status" value="1"/>
</dbReference>
<gene>
    <name evidence="1" type="ORF">G3M70_06010</name>
</gene>
<dbReference type="KEGG" id="nli:G3M70_06010"/>
<dbReference type="EMBL" id="CP048685">
    <property type="protein sequence ID" value="QPJ61464.1"/>
    <property type="molecule type" value="Genomic_DNA"/>
</dbReference>
<evidence type="ECO:0000313" key="2">
    <source>
        <dbReference type="Proteomes" id="UP000594688"/>
    </source>
</evidence>
<accession>A0A7T0BUW0</accession>
<name>A0A7T0BUW0_9BACT</name>
<dbReference type="AlphaFoldDB" id="A0A7T0BUW0"/>
<dbReference type="NCBIfam" id="TIGR02215">
    <property type="entry name" value="phage_chp_gp8"/>
    <property type="match status" value="1"/>
</dbReference>